<evidence type="ECO:0000313" key="2">
    <source>
        <dbReference type="Proteomes" id="UP000670092"/>
    </source>
</evidence>
<organism evidence="1 2">
    <name type="scientific">Ajellomyces capsulatus</name>
    <name type="common">Darling's disease fungus</name>
    <name type="synonym">Histoplasma capsulatum</name>
    <dbReference type="NCBI Taxonomy" id="5037"/>
    <lineage>
        <taxon>Eukaryota</taxon>
        <taxon>Fungi</taxon>
        <taxon>Dikarya</taxon>
        <taxon>Ascomycota</taxon>
        <taxon>Pezizomycotina</taxon>
        <taxon>Eurotiomycetes</taxon>
        <taxon>Eurotiomycetidae</taxon>
        <taxon>Onygenales</taxon>
        <taxon>Ajellomycetaceae</taxon>
        <taxon>Histoplasma</taxon>
    </lineage>
</organism>
<dbReference type="AlphaFoldDB" id="A0A8H7YEE4"/>
<name>A0A8H7YEE4_AJECA</name>
<dbReference type="VEuPathDB" id="FungiDB:I7I52_11797"/>
<evidence type="ECO:0000313" key="1">
    <source>
        <dbReference type="EMBL" id="KAG5287878.1"/>
    </source>
</evidence>
<sequence length="115" mass="13061">MAIHGGAIVWSLRGHLPQWQESAQMAAWIRSEPDQPTQDGRYRRLMISQDRHEIFLIIAEYGDNYINYITAGDPIKSPLLMIWQIGPFQPTAMNHIRLLGACLQAFASRLLTLAS</sequence>
<reference evidence="1 2" key="1">
    <citation type="submission" date="2021-01" db="EMBL/GenBank/DDBJ databases">
        <title>Chromosome-level genome assembly of a human fungal pathogen reveals clustering of transcriptionally co-regulated genes.</title>
        <authorList>
            <person name="Voorhies M."/>
            <person name="Cohen S."/>
            <person name="Shea T.P."/>
            <person name="Petrus S."/>
            <person name="Munoz J.F."/>
            <person name="Poplawski S."/>
            <person name="Goldman W.E."/>
            <person name="Michael T."/>
            <person name="Cuomo C.A."/>
            <person name="Sil A."/>
            <person name="Beyhan S."/>
        </authorList>
    </citation>
    <scope>NUCLEOTIDE SEQUENCE [LARGE SCALE GENOMIC DNA]</scope>
    <source>
        <strain evidence="1 2">G184AR</strain>
    </source>
</reference>
<dbReference type="Proteomes" id="UP000670092">
    <property type="component" value="Unassembled WGS sequence"/>
</dbReference>
<proteinExistence type="predicted"/>
<protein>
    <submittedName>
        <fullName evidence="1">Uncharacterized protein</fullName>
    </submittedName>
</protein>
<comment type="caution">
    <text evidence="1">The sequence shown here is derived from an EMBL/GenBank/DDBJ whole genome shotgun (WGS) entry which is preliminary data.</text>
</comment>
<dbReference type="EMBL" id="JAEVHI010000007">
    <property type="protein sequence ID" value="KAG5287878.1"/>
    <property type="molecule type" value="Genomic_DNA"/>
</dbReference>
<accession>A0A8H7YEE4</accession>
<dbReference type="OrthoDB" id="4207188at2759"/>
<gene>
    <name evidence="1" type="ORF">I7I52_11797</name>
</gene>